<keyword evidence="1 2" id="KW-0732">Signal</keyword>
<dbReference type="Pfam" id="PF00395">
    <property type="entry name" value="SLH"/>
    <property type="match status" value="3"/>
</dbReference>
<comment type="caution">
    <text evidence="4">The sequence shown here is derived from an EMBL/GenBank/DDBJ whole genome shotgun (WGS) entry which is preliminary data.</text>
</comment>
<evidence type="ECO:0000313" key="4">
    <source>
        <dbReference type="EMBL" id="KAB2331364.1"/>
    </source>
</evidence>
<dbReference type="PANTHER" id="PTHR43308">
    <property type="entry name" value="OUTER MEMBRANE PROTEIN ALPHA-RELATED"/>
    <property type="match status" value="1"/>
</dbReference>
<dbReference type="Proteomes" id="UP000441354">
    <property type="component" value="Unassembled WGS sequence"/>
</dbReference>
<dbReference type="Gene3D" id="3.60.15.10">
    <property type="entry name" value="Ribonuclease Z/Hydroxyacylglutathione hydrolase-like"/>
    <property type="match status" value="1"/>
</dbReference>
<dbReference type="RefSeq" id="WP_151575025.1">
    <property type="nucleotide sequence ID" value="NZ_WBOT01000005.1"/>
</dbReference>
<dbReference type="OrthoDB" id="5845122at2"/>
<accession>A0A7V7UU07</accession>
<organism evidence="4 5">
    <name type="scientific">Bacillus mesophilum</name>
    <dbReference type="NCBI Taxonomy" id="1071718"/>
    <lineage>
        <taxon>Bacteria</taxon>
        <taxon>Bacillati</taxon>
        <taxon>Bacillota</taxon>
        <taxon>Bacilli</taxon>
        <taxon>Bacillales</taxon>
        <taxon>Bacillaceae</taxon>
        <taxon>Bacillus</taxon>
    </lineage>
</organism>
<dbReference type="PANTHER" id="PTHR43308:SF5">
    <property type="entry name" value="S-LAYER PROTEIN _ PEPTIDOGLYCAN ENDO-BETA-N-ACETYLGLUCOSAMINIDASE"/>
    <property type="match status" value="1"/>
</dbReference>
<evidence type="ECO:0000259" key="3">
    <source>
        <dbReference type="PROSITE" id="PS51272"/>
    </source>
</evidence>
<protein>
    <recommendedName>
        <fullName evidence="3">SLH domain-containing protein</fullName>
    </recommendedName>
</protein>
<feature type="signal peptide" evidence="2">
    <location>
        <begin position="1"/>
        <end position="24"/>
    </location>
</feature>
<dbReference type="InterPro" id="IPR051465">
    <property type="entry name" value="Cell_Envelope_Struct_Comp"/>
</dbReference>
<feature type="domain" description="SLH" evidence="3">
    <location>
        <begin position="23"/>
        <end position="82"/>
    </location>
</feature>
<gene>
    <name evidence="4" type="ORF">F7732_16070</name>
</gene>
<dbReference type="EMBL" id="WBOT01000005">
    <property type="protein sequence ID" value="KAB2331364.1"/>
    <property type="molecule type" value="Genomic_DNA"/>
</dbReference>
<keyword evidence="5" id="KW-1185">Reference proteome</keyword>
<dbReference type="AlphaFoldDB" id="A0A7V7UU07"/>
<dbReference type="SUPFAM" id="SSF56281">
    <property type="entry name" value="Metallo-hydrolase/oxidoreductase"/>
    <property type="match status" value="1"/>
</dbReference>
<evidence type="ECO:0000256" key="2">
    <source>
        <dbReference type="SAM" id="SignalP"/>
    </source>
</evidence>
<proteinExistence type="predicted"/>
<evidence type="ECO:0000313" key="5">
    <source>
        <dbReference type="Proteomes" id="UP000441354"/>
    </source>
</evidence>
<feature type="chain" id="PRO_5031494176" description="SLH domain-containing protein" evidence="2">
    <location>
        <begin position="25"/>
        <end position="445"/>
    </location>
</feature>
<reference evidence="4 5" key="1">
    <citation type="journal article" date="2014" name="Arch. Microbiol.">
        <title>Bacillus mesophilum sp. nov., strain IITR-54T, a novel 4-chlorobiphenyl dechlorinating bacterium.</title>
        <authorList>
            <person name="Manickam N."/>
            <person name="Singh N.K."/>
            <person name="Bajaj A."/>
            <person name="Kumar R.M."/>
            <person name="Kaur G."/>
            <person name="Kaur N."/>
            <person name="Bala M."/>
            <person name="Kumar A."/>
            <person name="Mayilraj S."/>
        </authorList>
    </citation>
    <scope>NUCLEOTIDE SEQUENCE [LARGE SCALE GENOMIC DNA]</scope>
    <source>
        <strain evidence="4 5">IITR-54</strain>
    </source>
</reference>
<evidence type="ECO:0000256" key="1">
    <source>
        <dbReference type="ARBA" id="ARBA00022729"/>
    </source>
</evidence>
<sequence length="445" mass="49004">MKKLAVWIVAILLVFSGFAGSVSANGFKDLKTGHRFYNEIMYLVDKGIVSGYTDNTFRYEAAVTRAQAAVMLGRAKGFDGTPSDTKFSDVKKGNFGSGYINDAVEAGIILGYPDGTFRPNQTVTRGQMAIFIARAFDLKEEAQTDFLDVKPGMKAYSSAKKIIAAGITTGYPNNTFRPDNRLRRSDFSAFLARALNEEFQEHRKMTVYFVSGGDTDYAVIRKPNNNLILIDSGGINSTLLEDVNNLNFGTGKIDLIVSTTPQEDHIAGLNSVLKAYKGDIGKVIHSGMPDQNAANKEFLSLIEQYNIPVQVAEEGKTLVKEDHFSLQALNAYDEGESIEEGAIALKMTYRDFDTVFTGEINGAAEQKLLENHNVDAEILQIANHRDSSANSQAFIDAVGPDITFINDEQGIDPYPELLERLRNADSDIYHGVLSIVTDGETYQEY</sequence>
<dbReference type="PROSITE" id="PS51272">
    <property type="entry name" value="SLH"/>
    <property type="match status" value="3"/>
</dbReference>
<dbReference type="InterPro" id="IPR001119">
    <property type="entry name" value="SLH_dom"/>
</dbReference>
<name>A0A7V7UU07_9BACI</name>
<dbReference type="InterPro" id="IPR036866">
    <property type="entry name" value="RibonucZ/Hydroxyglut_hydro"/>
</dbReference>
<feature type="domain" description="SLH" evidence="3">
    <location>
        <begin position="83"/>
        <end position="146"/>
    </location>
</feature>
<feature type="domain" description="SLH" evidence="3">
    <location>
        <begin position="147"/>
        <end position="205"/>
    </location>
</feature>